<dbReference type="GO" id="GO:0005634">
    <property type="term" value="C:nucleus"/>
    <property type="evidence" value="ECO:0007669"/>
    <property type="project" value="TreeGrafter"/>
</dbReference>
<feature type="domain" description="Myb-like" evidence="2">
    <location>
        <begin position="56"/>
        <end position="106"/>
    </location>
</feature>
<evidence type="ECO:0000313" key="4">
    <source>
        <dbReference type="EMBL" id="KAJ4154729.1"/>
    </source>
</evidence>
<dbReference type="InterPro" id="IPR017930">
    <property type="entry name" value="Myb_dom"/>
</dbReference>
<dbReference type="KEGG" id="amus:LMH87_000008"/>
<dbReference type="PROSITE" id="PS51294">
    <property type="entry name" value="HTH_MYB"/>
    <property type="match status" value="3"/>
</dbReference>
<dbReference type="GO" id="GO:0000981">
    <property type="term" value="F:DNA-binding transcription factor activity, RNA polymerase II-specific"/>
    <property type="evidence" value="ECO:0007669"/>
    <property type="project" value="TreeGrafter"/>
</dbReference>
<dbReference type="GeneID" id="80887167"/>
<dbReference type="RefSeq" id="XP_056054853.1">
    <property type="nucleotide sequence ID" value="XM_056197844.1"/>
</dbReference>
<dbReference type="Pfam" id="PF00249">
    <property type="entry name" value="Myb_DNA-binding"/>
    <property type="match status" value="3"/>
</dbReference>
<gene>
    <name evidence="4" type="ORF">LMH87_000008</name>
</gene>
<feature type="domain" description="HTH myb-type" evidence="3">
    <location>
        <begin position="56"/>
        <end position="110"/>
    </location>
</feature>
<feature type="compositionally biased region" description="Basic and acidic residues" evidence="1">
    <location>
        <begin position="203"/>
        <end position="221"/>
    </location>
</feature>
<evidence type="ECO:0000313" key="5">
    <source>
        <dbReference type="Proteomes" id="UP001144673"/>
    </source>
</evidence>
<dbReference type="CDD" id="cd00167">
    <property type="entry name" value="SANT"/>
    <property type="match status" value="3"/>
</dbReference>
<sequence>MGRARRKWNPAEDTLLRNVVSVALSESRPLLWRELAKSIPGRSNKDCRRRWWNSLANSTAKGLWSENEDAKLIQAVKEIGTNWRVVAQHVDSRTSDQCSSHWTQVLDPEINHCNWTILEDDQLLYETLSHGTNWTAISALHVPRRTTLALKNRYSRLRNKQENKRKRRVSPARSKFDRLPLSETLKEDLTETSFSPATPLYQDGERQAEPESDLHGRRGSDAMRGYIDDMASGTSTMGSVAAADTELGAGWASFSEASNDGCHGAVADGSAFSQLWKSDMGVSTYEECQSLPIDPRMPLEADADLLSLMTDPFTPQTQAFALCYCHGVNELSDEFI</sequence>
<feature type="domain" description="Myb-like" evidence="2">
    <location>
        <begin position="1"/>
        <end position="55"/>
    </location>
</feature>
<accession>A0A9W8UN66</accession>
<feature type="domain" description="HTH myb-type" evidence="3">
    <location>
        <begin position="111"/>
        <end position="162"/>
    </location>
</feature>
<protein>
    <submittedName>
        <fullName evidence="4">Uncharacterized protein</fullName>
    </submittedName>
</protein>
<organism evidence="4 5">
    <name type="scientific">Akanthomyces muscarius</name>
    <name type="common">Entomopathogenic fungus</name>
    <name type="synonym">Lecanicillium muscarium</name>
    <dbReference type="NCBI Taxonomy" id="2231603"/>
    <lineage>
        <taxon>Eukaryota</taxon>
        <taxon>Fungi</taxon>
        <taxon>Dikarya</taxon>
        <taxon>Ascomycota</taxon>
        <taxon>Pezizomycotina</taxon>
        <taxon>Sordariomycetes</taxon>
        <taxon>Hypocreomycetidae</taxon>
        <taxon>Hypocreales</taxon>
        <taxon>Cordycipitaceae</taxon>
        <taxon>Akanthomyces</taxon>
    </lineage>
</organism>
<proteinExistence type="predicted"/>
<feature type="compositionally biased region" description="Basic and acidic residues" evidence="1">
    <location>
        <begin position="174"/>
        <end position="189"/>
    </location>
</feature>
<dbReference type="EMBL" id="JAJHUN010000007">
    <property type="protein sequence ID" value="KAJ4154729.1"/>
    <property type="molecule type" value="Genomic_DNA"/>
</dbReference>
<dbReference type="Proteomes" id="UP001144673">
    <property type="component" value="Chromosome 6"/>
</dbReference>
<feature type="domain" description="HTH myb-type" evidence="3">
    <location>
        <begin position="1"/>
        <end position="51"/>
    </location>
</feature>
<evidence type="ECO:0000256" key="1">
    <source>
        <dbReference type="SAM" id="MobiDB-lite"/>
    </source>
</evidence>
<feature type="region of interest" description="Disordered" evidence="1">
    <location>
        <begin position="155"/>
        <end position="221"/>
    </location>
</feature>
<dbReference type="InterPro" id="IPR001005">
    <property type="entry name" value="SANT/Myb"/>
</dbReference>
<dbReference type="PROSITE" id="PS50090">
    <property type="entry name" value="MYB_LIKE"/>
    <property type="match status" value="3"/>
</dbReference>
<feature type="compositionally biased region" description="Basic residues" evidence="1">
    <location>
        <begin position="155"/>
        <end position="170"/>
    </location>
</feature>
<dbReference type="GO" id="GO:0000978">
    <property type="term" value="F:RNA polymerase II cis-regulatory region sequence-specific DNA binding"/>
    <property type="evidence" value="ECO:0007669"/>
    <property type="project" value="TreeGrafter"/>
</dbReference>
<feature type="domain" description="Myb-like" evidence="2">
    <location>
        <begin position="107"/>
        <end position="158"/>
    </location>
</feature>
<dbReference type="AlphaFoldDB" id="A0A9W8UN66"/>
<reference evidence="4" key="1">
    <citation type="journal article" date="2023" name="Access Microbiol">
        <title>De-novo genome assembly for Akanthomyces muscarius, a biocontrol agent of insect agricultural pests.</title>
        <authorList>
            <person name="Erdos Z."/>
            <person name="Studholme D.J."/>
            <person name="Raymond B."/>
            <person name="Sharma M."/>
        </authorList>
    </citation>
    <scope>NUCLEOTIDE SEQUENCE</scope>
    <source>
        <strain evidence="4">Ve6</strain>
    </source>
</reference>
<dbReference type="InterPro" id="IPR009057">
    <property type="entry name" value="Homeodomain-like_sf"/>
</dbReference>
<dbReference type="PANTHER" id="PTHR45614">
    <property type="entry name" value="MYB PROTEIN-RELATED"/>
    <property type="match status" value="1"/>
</dbReference>
<comment type="caution">
    <text evidence="4">The sequence shown here is derived from an EMBL/GenBank/DDBJ whole genome shotgun (WGS) entry which is preliminary data.</text>
</comment>
<dbReference type="InterPro" id="IPR050560">
    <property type="entry name" value="MYB_TF"/>
</dbReference>
<keyword evidence="5" id="KW-1185">Reference proteome</keyword>
<evidence type="ECO:0000259" key="3">
    <source>
        <dbReference type="PROSITE" id="PS51294"/>
    </source>
</evidence>
<name>A0A9W8UN66_AKAMU</name>
<dbReference type="SMART" id="SM00717">
    <property type="entry name" value="SANT"/>
    <property type="match status" value="3"/>
</dbReference>
<evidence type="ECO:0000259" key="2">
    <source>
        <dbReference type="PROSITE" id="PS50090"/>
    </source>
</evidence>
<dbReference type="Gene3D" id="1.10.10.60">
    <property type="entry name" value="Homeodomain-like"/>
    <property type="match status" value="3"/>
</dbReference>
<dbReference type="SUPFAM" id="SSF46689">
    <property type="entry name" value="Homeodomain-like"/>
    <property type="match status" value="2"/>
</dbReference>